<dbReference type="InterPro" id="IPR000277">
    <property type="entry name" value="Cys/Met-Metab_PyrdxlP-dep_enz"/>
</dbReference>
<evidence type="ECO:0000256" key="1">
    <source>
        <dbReference type="ARBA" id="ARBA00001933"/>
    </source>
</evidence>
<dbReference type="GO" id="GO:0003962">
    <property type="term" value="F:cystathionine gamma-synthase activity"/>
    <property type="evidence" value="ECO:0007669"/>
    <property type="project" value="UniProtKB-EC"/>
</dbReference>
<keyword evidence="3 4" id="KW-0663">Pyridoxal phosphate</keyword>
<dbReference type="NCBIfam" id="NF005871">
    <property type="entry name" value="PRK07811.1"/>
    <property type="match status" value="1"/>
</dbReference>
<dbReference type="Pfam" id="PF01053">
    <property type="entry name" value="Cys_Met_Meta_PP"/>
    <property type="match status" value="1"/>
</dbReference>
<dbReference type="SUPFAM" id="SSF53383">
    <property type="entry name" value="PLP-dependent transferases"/>
    <property type="match status" value="1"/>
</dbReference>
<keyword evidence="5" id="KW-0808">Transferase</keyword>
<dbReference type="InterPro" id="IPR015421">
    <property type="entry name" value="PyrdxlP-dep_Trfase_major"/>
</dbReference>
<dbReference type="InterPro" id="IPR015422">
    <property type="entry name" value="PyrdxlP-dep_Trfase_small"/>
</dbReference>
<comment type="cofactor">
    <cofactor evidence="1 4">
        <name>pyridoxal 5'-phosphate</name>
        <dbReference type="ChEBI" id="CHEBI:597326"/>
    </cofactor>
</comment>
<dbReference type="EMBL" id="CP071446">
    <property type="protein sequence ID" value="QTA37680.1"/>
    <property type="molecule type" value="Genomic_DNA"/>
</dbReference>
<dbReference type="PROSITE" id="PS00868">
    <property type="entry name" value="CYS_MET_METAB_PP"/>
    <property type="match status" value="1"/>
</dbReference>
<protein>
    <submittedName>
        <fullName evidence="5">Cystathionine gamma-synthase</fullName>
        <ecNumber evidence="5">2.5.1.48</ecNumber>
    </submittedName>
</protein>
<proteinExistence type="inferred from homology"/>
<dbReference type="Gene3D" id="3.90.1150.10">
    <property type="entry name" value="Aspartate Aminotransferase, domain 1"/>
    <property type="match status" value="1"/>
</dbReference>
<dbReference type="PANTHER" id="PTHR11808">
    <property type="entry name" value="TRANS-SULFURATION ENZYME FAMILY MEMBER"/>
    <property type="match status" value="1"/>
</dbReference>
<dbReference type="RefSeq" id="WP_207566404.1">
    <property type="nucleotide sequence ID" value="NZ_CP071446.1"/>
</dbReference>
<evidence type="ECO:0000256" key="3">
    <source>
        <dbReference type="ARBA" id="ARBA00022898"/>
    </source>
</evidence>
<accession>A0ABX7S928</accession>
<dbReference type="Gene3D" id="3.40.640.10">
    <property type="entry name" value="Type I PLP-dependent aspartate aminotransferase-like (Major domain)"/>
    <property type="match status" value="1"/>
</dbReference>
<dbReference type="PIRSF" id="PIRSF001434">
    <property type="entry name" value="CGS"/>
    <property type="match status" value="1"/>
</dbReference>
<name>A0ABX7S928_9BACT</name>
<evidence type="ECO:0000313" key="5">
    <source>
        <dbReference type="EMBL" id="QTA37680.1"/>
    </source>
</evidence>
<dbReference type="CDD" id="cd00614">
    <property type="entry name" value="CGS_like"/>
    <property type="match status" value="1"/>
</dbReference>
<keyword evidence="6" id="KW-1185">Reference proteome</keyword>
<evidence type="ECO:0000313" key="6">
    <source>
        <dbReference type="Proteomes" id="UP000671862"/>
    </source>
</evidence>
<sequence>MKFSTKAIHVGEKPEEFQHGDAVSPIHLATTFAKSSITEVEEGYVYSRSGNPTRDNLEKKFAALENAKYGLAFSSGLSAEATILLSLLKAGDHVIAFDDLYGGTKRLFNQVMKRFGIEFSYVDVRNLENVEREIKKNTKMIWLETPTNPLLKLADIQQISSIAKNEGIIVVVDNTFASPYFQNPLELGADVVVHSITKYISGHSDVVGGAIMVNDEEIYERLKFNQNAVGAILHPFSSWLVMRGIKTLSVRMEKHASNAMKIARYLEDNPMVEKVYYPGLPSHPQHELAKRQMKGYSGILSFELKGDLKVAVKFVESLQIFFLAESLGGVESLIELPALMTHASVPEEERVKVGIKDSLIRVSVGIEDVEDLIEDLERGFKAVKQ</sequence>
<evidence type="ECO:0000256" key="2">
    <source>
        <dbReference type="ARBA" id="ARBA00009077"/>
    </source>
</evidence>
<gene>
    <name evidence="5" type="ORF">JYK00_08110</name>
</gene>
<dbReference type="InterPro" id="IPR054542">
    <property type="entry name" value="Cys_met_metab_PP"/>
</dbReference>
<comment type="similarity">
    <text evidence="2 4">Belongs to the trans-sulfuration enzymes family.</text>
</comment>
<reference evidence="5 6" key="1">
    <citation type="submission" date="2021-03" db="EMBL/GenBank/DDBJ databases">
        <title>Thermosipho ferrireducens sp.nov., an anaerobic thermophilic iron-reducing bacterium isolated from a deep-sea hydrothermal sulfide deposits.</title>
        <authorList>
            <person name="Zeng X."/>
            <person name="Chen Y."/>
            <person name="Shao Z."/>
        </authorList>
    </citation>
    <scope>NUCLEOTIDE SEQUENCE [LARGE SCALE GENOMIC DNA]</scope>
    <source>
        <strain evidence="5 6">JL129W03</strain>
    </source>
</reference>
<dbReference type="PANTHER" id="PTHR11808:SF15">
    <property type="entry name" value="CYSTATHIONINE GAMMA-LYASE"/>
    <property type="match status" value="1"/>
</dbReference>
<organism evidence="5 6">
    <name type="scientific">Thermosipho ferrireducens</name>
    <dbReference type="NCBI Taxonomy" id="2571116"/>
    <lineage>
        <taxon>Bacteria</taxon>
        <taxon>Thermotogati</taxon>
        <taxon>Thermotogota</taxon>
        <taxon>Thermotogae</taxon>
        <taxon>Thermotogales</taxon>
        <taxon>Fervidobacteriaceae</taxon>
        <taxon>Thermosipho</taxon>
    </lineage>
</organism>
<dbReference type="Proteomes" id="UP000671862">
    <property type="component" value="Chromosome"/>
</dbReference>
<evidence type="ECO:0000256" key="4">
    <source>
        <dbReference type="RuleBase" id="RU362118"/>
    </source>
</evidence>
<dbReference type="InterPro" id="IPR015424">
    <property type="entry name" value="PyrdxlP-dep_Trfase"/>
</dbReference>
<dbReference type="EC" id="2.5.1.48" evidence="5"/>